<feature type="compositionally biased region" description="Low complexity" evidence="1">
    <location>
        <begin position="357"/>
        <end position="375"/>
    </location>
</feature>
<dbReference type="EMBL" id="MCFI01000011">
    <property type="protein sequence ID" value="ORY81494.1"/>
    <property type="molecule type" value="Genomic_DNA"/>
</dbReference>
<dbReference type="InterPro" id="IPR028364">
    <property type="entry name" value="Ribosomal_uL1/biogenesis"/>
</dbReference>
<dbReference type="SUPFAM" id="SSF56808">
    <property type="entry name" value="Ribosomal protein L1"/>
    <property type="match status" value="1"/>
</dbReference>
<dbReference type="RefSeq" id="XP_040724870.1">
    <property type="nucleotide sequence ID" value="XM_040869478.1"/>
</dbReference>
<dbReference type="Proteomes" id="UP000193685">
    <property type="component" value="Unassembled WGS sequence"/>
</dbReference>
<evidence type="ECO:0000313" key="3">
    <source>
        <dbReference type="Proteomes" id="UP000193685"/>
    </source>
</evidence>
<protein>
    <submittedName>
        <fullName evidence="2">Ribosomal protein L1p/L10e family-domain-containing protein</fullName>
    </submittedName>
</protein>
<evidence type="ECO:0000256" key="1">
    <source>
        <dbReference type="SAM" id="MobiDB-lite"/>
    </source>
</evidence>
<dbReference type="InterPro" id="IPR023674">
    <property type="entry name" value="Ribosomal_uL1-like"/>
</dbReference>
<dbReference type="AlphaFoldDB" id="A0A1Y2FDJ7"/>
<proteinExistence type="predicted"/>
<dbReference type="STRING" id="56484.A0A1Y2FDJ7"/>
<dbReference type="Pfam" id="PF00687">
    <property type="entry name" value="Ribosomal_L1"/>
    <property type="match status" value="1"/>
</dbReference>
<feature type="compositionally biased region" description="Low complexity" evidence="1">
    <location>
        <begin position="325"/>
        <end position="336"/>
    </location>
</feature>
<dbReference type="GeneID" id="63786077"/>
<dbReference type="OMA" id="PQRAYKN"/>
<sequence>MAKASQLPSELDSSQVLKASKALLKHIQKEATTATKPSKKNLLATDVDAPELDTPIWLSLTTKKFIIDTKRLKPARIPLVHSIVADDATVCLITKDPQRLYKDMVETAGLDKKVTRVVGVTKLKGKHKTFEAKRALRDAHDVFFADDRVVHLLPSILGKTFYAGKHNPIPVVLPAEKGKEDHLKIEIEKALASTYLHLAPGTCTTIKVGLAGQTAAQVADNIKAVADKVIETYVPQKWQNVKSLHIKTAASVALPIYMADKVFDPEMDKVQDAEATQAIEEKKNARKRKHSKEVPGIELESVQEVVDGVPQPAEAPNKKAKKETPAANDKATASATKSKDAPAKSKAVPAKKEAAKASKPAAAVKPAKASKAVPKAAKKQKV</sequence>
<reference evidence="2 3" key="1">
    <citation type="submission" date="2016-07" db="EMBL/GenBank/DDBJ databases">
        <title>Pervasive Adenine N6-methylation of Active Genes in Fungi.</title>
        <authorList>
            <consortium name="DOE Joint Genome Institute"/>
            <person name="Mondo S.J."/>
            <person name="Dannebaum R.O."/>
            <person name="Kuo R.C."/>
            <person name="Labutti K."/>
            <person name="Haridas S."/>
            <person name="Kuo A."/>
            <person name="Salamov A."/>
            <person name="Ahrendt S.R."/>
            <person name="Lipzen A."/>
            <person name="Sullivan W."/>
            <person name="Andreopoulos W.B."/>
            <person name="Clum A."/>
            <person name="Lindquist E."/>
            <person name="Daum C."/>
            <person name="Ramamoorthy G.K."/>
            <person name="Gryganskyi A."/>
            <person name="Culley D."/>
            <person name="Magnuson J.K."/>
            <person name="James T.Y."/>
            <person name="O'Malley M.A."/>
            <person name="Stajich J.E."/>
            <person name="Spatafora J.W."/>
            <person name="Visel A."/>
            <person name="Grigoriev I.V."/>
        </authorList>
    </citation>
    <scope>NUCLEOTIDE SEQUENCE [LARGE SCALE GENOMIC DNA]</scope>
    <source>
        <strain evidence="2 3">12-1054</strain>
    </source>
</reference>
<dbReference type="InterPro" id="IPR016095">
    <property type="entry name" value="Ribosomal_uL1_3-a/b-sand"/>
</dbReference>
<dbReference type="Gene3D" id="3.40.50.790">
    <property type="match status" value="1"/>
</dbReference>
<comment type="caution">
    <text evidence="2">The sequence shown here is derived from an EMBL/GenBank/DDBJ whole genome shotgun (WGS) entry which is preliminary data.</text>
</comment>
<feature type="region of interest" description="Disordered" evidence="1">
    <location>
        <begin position="281"/>
        <end position="382"/>
    </location>
</feature>
<keyword evidence="3" id="KW-1185">Reference proteome</keyword>
<dbReference type="GO" id="GO:0005840">
    <property type="term" value="C:ribosome"/>
    <property type="evidence" value="ECO:0007669"/>
    <property type="project" value="UniProtKB-KW"/>
</dbReference>
<accession>A0A1Y2FDJ7</accession>
<dbReference type="CDD" id="cd00403">
    <property type="entry name" value="Ribosomal_L1"/>
    <property type="match status" value="1"/>
</dbReference>
<evidence type="ECO:0000313" key="2">
    <source>
        <dbReference type="EMBL" id="ORY81494.1"/>
    </source>
</evidence>
<organism evidence="2 3">
    <name type="scientific">Protomyces lactucae-debilis</name>
    <dbReference type="NCBI Taxonomy" id="2754530"/>
    <lineage>
        <taxon>Eukaryota</taxon>
        <taxon>Fungi</taxon>
        <taxon>Dikarya</taxon>
        <taxon>Ascomycota</taxon>
        <taxon>Taphrinomycotina</taxon>
        <taxon>Taphrinomycetes</taxon>
        <taxon>Taphrinales</taxon>
        <taxon>Protomycetaceae</taxon>
        <taxon>Protomyces</taxon>
    </lineage>
</organism>
<keyword evidence="2" id="KW-0687">Ribonucleoprotein</keyword>
<name>A0A1Y2FDJ7_PROLT</name>
<keyword evidence="2" id="KW-0689">Ribosomal protein</keyword>
<gene>
    <name evidence="2" type="ORF">BCR37DRAFT_380398</name>
</gene>
<dbReference type="OrthoDB" id="10251727at2759"/>